<comment type="caution">
    <text evidence="7">The sequence shown here is derived from an EMBL/GenBank/DDBJ whole genome shotgun (WGS) entry which is preliminary data.</text>
</comment>
<dbReference type="FunFam" id="1.10.10.10:FF:000001">
    <property type="entry name" value="LysR family transcriptional regulator"/>
    <property type="match status" value="1"/>
</dbReference>
<dbReference type="PANTHER" id="PTHR30293">
    <property type="entry name" value="TRANSCRIPTIONAL REGULATORY PROTEIN NAC-RELATED"/>
    <property type="match status" value="1"/>
</dbReference>
<comment type="similarity">
    <text evidence="1">Belongs to the LysR transcriptional regulatory family.</text>
</comment>
<evidence type="ECO:0000256" key="3">
    <source>
        <dbReference type="ARBA" id="ARBA00023125"/>
    </source>
</evidence>
<dbReference type="SUPFAM" id="SSF46785">
    <property type="entry name" value="Winged helix' DNA-binding domain"/>
    <property type="match status" value="1"/>
</dbReference>
<name>A0A3A3FVL7_9BURK</name>
<keyword evidence="4" id="KW-0010">Activator</keyword>
<dbReference type="InterPro" id="IPR036388">
    <property type="entry name" value="WH-like_DNA-bd_sf"/>
</dbReference>
<dbReference type="Gene3D" id="3.40.190.290">
    <property type="match status" value="1"/>
</dbReference>
<evidence type="ECO:0000256" key="4">
    <source>
        <dbReference type="ARBA" id="ARBA00023159"/>
    </source>
</evidence>
<evidence type="ECO:0000256" key="2">
    <source>
        <dbReference type="ARBA" id="ARBA00023015"/>
    </source>
</evidence>
<keyword evidence="5" id="KW-0804">Transcription</keyword>
<dbReference type="InterPro" id="IPR005119">
    <property type="entry name" value="LysR_subst-bd"/>
</dbReference>
<dbReference type="Gene3D" id="1.10.10.10">
    <property type="entry name" value="Winged helix-like DNA-binding domain superfamily/Winged helix DNA-binding domain"/>
    <property type="match status" value="1"/>
</dbReference>
<dbReference type="SUPFAM" id="SSF53850">
    <property type="entry name" value="Periplasmic binding protein-like II"/>
    <property type="match status" value="1"/>
</dbReference>
<dbReference type="AlphaFoldDB" id="A0A3A3FVL7"/>
<evidence type="ECO:0000313" key="7">
    <source>
        <dbReference type="EMBL" id="RJF99803.1"/>
    </source>
</evidence>
<feature type="domain" description="HTH lysR-type" evidence="6">
    <location>
        <begin position="1"/>
        <end position="58"/>
    </location>
</feature>
<dbReference type="RefSeq" id="WP_119769748.1">
    <property type="nucleotide sequence ID" value="NZ_QYUO01000001.1"/>
</dbReference>
<dbReference type="Proteomes" id="UP000265955">
    <property type="component" value="Unassembled WGS sequence"/>
</dbReference>
<dbReference type="InterPro" id="IPR000847">
    <property type="entry name" value="LysR_HTH_N"/>
</dbReference>
<proteinExistence type="inferred from homology"/>
<dbReference type="GO" id="GO:2000142">
    <property type="term" value="P:regulation of DNA-templated transcription initiation"/>
    <property type="evidence" value="ECO:0007669"/>
    <property type="project" value="TreeGrafter"/>
</dbReference>
<keyword evidence="8" id="KW-1185">Reference proteome</keyword>
<dbReference type="PROSITE" id="PS50931">
    <property type="entry name" value="HTH_LYSR"/>
    <property type="match status" value="1"/>
</dbReference>
<dbReference type="OrthoDB" id="8587114at2"/>
<dbReference type="Pfam" id="PF03466">
    <property type="entry name" value="LysR_substrate"/>
    <property type="match status" value="1"/>
</dbReference>
<organism evidence="7 8">
    <name type="scientific">Noviherbaspirillum saxi</name>
    <dbReference type="NCBI Taxonomy" id="2320863"/>
    <lineage>
        <taxon>Bacteria</taxon>
        <taxon>Pseudomonadati</taxon>
        <taxon>Pseudomonadota</taxon>
        <taxon>Betaproteobacteria</taxon>
        <taxon>Burkholderiales</taxon>
        <taxon>Oxalobacteraceae</taxon>
        <taxon>Noviherbaspirillum</taxon>
    </lineage>
</organism>
<evidence type="ECO:0000259" key="6">
    <source>
        <dbReference type="PROSITE" id="PS50931"/>
    </source>
</evidence>
<gene>
    <name evidence="7" type="ORF">D3871_15695</name>
</gene>
<keyword evidence="3" id="KW-0238">DNA-binding</keyword>
<evidence type="ECO:0000256" key="5">
    <source>
        <dbReference type="ARBA" id="ARBA00023163"/>
    </source>
</evidence>
<reference evidence="8" key="1">
    <citation type="submission" date="2018-09" db="EMBL/GenBank/DDBJ databases">
        <authorList>
            <person name="Zhu H."/>
        </authorList>
    </citation>
    <scope>NUCLEOTIDE SEQUENCE [LARGE SCALE GENOMIC DNA]</scope>
    <source>
        <strain evidence="8">K1R23-30</strain>
    </source>
</reference>
<sequence>MELRQLRYFVAIVDHGSLSRAARVLHVAQPALTQQIQQLEDELAAQLLHRSAQGVLATDAGKTFYEHALAILKQVEDARSAVAQSADKPSGTVALGIPQSVSSALALPLLTAVRHTYPEISLQLTEELSGTLIDQLKSGRINLAVLFDDGQLGAFATTPLVEEDMMFIARADSRYAPAGTSIPLSLAVKVPLILPGLQHGVRPRIENCVRAAGLSVDNVIDINSVAILKSALLADLGATILPVAPLLSEIERGQLIAYPIDGVHISRTVSLCSSKNIPLTNAAAAVRKLVLAVARDLCDSGQWTSAQALGA</sequence>
<dbReference type="GO" id="GO:0003677">
    <property type="term" value="F:DNA binding"/>
    <property type="evidence" value="ECO:0007669"/>
    <property type="project" value="UniProtKB-KW"/>
</dbReference>
<dbReference type="Pfam" id="PF00126">
    <property type="entry name" value="HTH_1"/>
    <property type="match status" value="1"/>
</dbReference>
<accession>A0A3A3FVL7</accession>
<keyword evidence="2" id="KW-0805">Transcription regulation</keyword>
<evidence type="ECO:0000256" key="1">
    <source>
        <dbReference type="ARBA" id="ARBA00009437"/>
    </source>
</evidence>
<dbReference type="PRINTS" id="PR00039">
    <property type="entry name" value="HTHLYSR"/>
</dbReference>
<dbReference type="GO" id="GO:0003700">
    <property type="term" value="F:DNA-binding transcription factor activity"/>
    <property type="evidence" value="ECO:0007669"/>
    <property type="project" value="InterPro"/>
</dbReference>
<protein>
    <submittedName>
        <fullName evidence="7">LysR family transcriptional regulator</fullName>
    </submittedName>
</protein>
<dbReference type="InterPro" id="IPR036390">
    <property type="entry name" value="WH_DNA-bd_sf"/>
</dbReference>
<evidence type="ECO:0000313" key="8">
    <source>
        <dbReference type="Proteomes" id="UP000265955"/>
    </source>
</evidence>
<dbReference type="PANTHER" id="PTHR30293:SF0">
    <property type="entry name" value="NITROGEN ASSIMILATION REGULATORY PROTEIN NAC"/>
    <property type="match status" value="1"/>
</dbReference>
<dbReference type="EMBL" id="QYUO01000001">
    <property type="protein sequence ID" value="RJF99803.1"/>
    <property type="molecule type" value="Genomic_DNA"/>
</dbReference>